<keyword evidence="11" id="KW-1185">Reference proteome</keyword>
<accession>A0A2Z3YRI4</accession>
<proteinExistence type="inferred from homology"/>
<feature type="transmembrane region" description="Helical" evidence="7">
    <location>
        <begin position="107"/>
        <end position="125"/>
    </location>
</feature>
<evidence type="ECO:0000256" key="5">
    <source>
        <dbReference type="ARBA" id="ARBA00022989"/>
    </source>
</evidence>
<keyword evidence="5 7" id="KW-1133">Transmembrane helix</keyword>
<dbReference type="STRING" id="1737425.GCA_900049755_01926"/>
<protein>
    <submittedName>
        <fullName evidence="10">Putative membrane protein</fullName>
    </submittedName>
</protein>
<evidence type="ECO:0000313" key="10">
    <source>
        <dbReference type="EMBL" id="AWT26261.1"/>
    </source>
</evidence>
<keyword evidence="3 7" id="KW-1003">Cell membrane</keyword>
<feature type="compositionally biased region" description="Low complexity" evidence="8">
    <location>
        <begin position="209"/>
        <end position="228"/>
    </location>
</feature>
<feature type="region of interest" description="Disordered" evidence="8">
    <location>
        <begin position="204"/>
        <end position="240"/>
    </location>
</feature>
<dbReference type="PANTHER" id="PTHR30353">
    <property type="entry name" value="INNER MEMBRANE PROTEIN DEDA-RELATED"/>
    <property type="match status" value="1"/>
</dbReference>
<evidence type="ECO:0000256" key="1">
    <source>
        <dbReference type="ARBA" id="ARBA00004651"/>
    </source>
</evidence>
<name>A0A2Z3YRI4_9CORY</name>
<evidence type="ECO:0000313" key="11">
    <source>
        <dbReference type="Proteomes" id="UP000247696"/>
    </source>
</evidence>
<evidence type="ECO:0000259" key="9">
    <source>
        <dbReference type="Pfam" id="PF09335"/>
    </source>
</evidence>
<reference evidence="11" key="1">
    <citation type="submission" date="2017-11" db="EMBL/GenBank/DDBJ databases">
        <title>Otitis media/interna in a cat caused by the recently described species Corynebacterium provencense.</title>
        <authorList>
            <person name="Kittl S."/>
            <person name="Brodard I."/>
            <person name="Rychener L."/>
            <person name="Jores J."/>
            <person name="Roosje P."/>
            <person name="Gobeli Brawand S."/>
        </authorList>
    </citation>
    <scope>NUCLEOTIDE SEQUENCE [LARGE SCALE GENOMIC DNA]</scope>
    <source>
        <strain evidence="11">17KM38</strain>
    </source>
</reference>
<dbReference type="GO" id="GO:0005886">
    <property type="term" value="C:plasma membrane"/>
    <property type="evidence" value="ECO:0007669"/>
    <property type="project" value="UniProtKB-SubCell"/>
</dbReference>
<dbReference type="InterPro" id="IPR032816">
    <property type="entry name" value="VTT_dom"/>
</dbReference>
<dbReference type="Pfam" id="PF09335">
    <property type="entry name" value="VTT_dom"/>
    <property type="match status" value="1"/>
</dbReference>
<dbReference type="EMBL" id="CP024988">
    <property type="protein sequence ID" value="AWT26261.1"/>
    <property type="molecule type" value="Genomic_DNA"/>
</dbReference>
<dbReference type="InterPro" id="IPR032818">
    <property type="entry name" value="DedA-like"/>
</dbReference>
<dbReference type="KEGG" id="cpre:Csp1_14720"/>
<dbReference type="OrthoDB" id="9813426at2"/>
<comment type="subcellular location">
    <subcellularLocation>
        <location evidence="1 7">Cell membrane</location>
        <topology evidence="1 7">Multi-pass membrane protein</topology>
    </subcellularLocation>
</comment>
<sequence length="240" mass="25447">MFDVDSLLTTFGLAGVLLVIFMETGVLIGFIFPGDTLLFTAGIMAASDNAFAPLWALCTGIPLAAALGDQLGYSLGRRYGPAALQSRVLNWIGPEAVARTEGFFDRYGAVTVLFARFIAVVRTLNPLVAGIAGMPRLAFTFWSVLGCVIWGAGITCLGYLLGGVPFIQDYLDLIIIAGVCVVLVPVVVKVVRLRTHSRREQDRIRETLAAQDGTETDTATGTDAGDAGDATDDITGRNAV</sequence>
<feature type="transmembrane region" description="Helical" evidence="7">
    <location>
        <begin position="7"/>
        <end position="32"/>
    </location>
</feature>
<evidence type="ECO:0000256" key="7">
    <source>
        <dbReference type="RuleBase" id="RU367016"/>
    </source>
</evidence>
<dbReference type="AlphaFoldDB" id="A0A2Z3YRI4"/>
<feature type="transmembrane region" description="Helical" evidence="7">
    <location>
        <begin position="137"/>
        <end position="161"/>
    </location>
</feature>
<feature type="transmembrane region" description="Helical" evidence="7">
    <location>
        <begin position="173"/>
        <end position="191"/>
    </location>
</feature>
<evidence type="ECO:0000256" key="8">
    <source>
        <dbReference type="SAM" id="MobiDB-lite"/>
    </source>
</evidence>
<dbReference type="RefSeq" id="WP_110481448.1">
    <property type="nucleotide sequence ID" value="NZ_CP024988.1"/>
</dbReference>
<comment type="similarity">
    <text evidence="2 7">Belongs to the DedA family.</text>
</comment>
<evidence type="ECO:0000256" key="6">
    <source>
        <dbReference type="ARBA" id="ARBA00023136"/>
    </source>
</evidence>
<evidence type="ECO:0000256" key="4">
    <source>
        <dbReference type="ARBA" id="ARBA00022692"/>
    </source>
</evidence>
<dbReference type="PANTHER" id="PTHR30353:SF0">
    <property type="entry name" value="TRANSMEMBRANE PROTEIN"/>
    <property type="match status" value="1"/>
</dbReference>
<dbReference type="Proteomes" id="UP000247696">
    <property type="component" value="Chromosome"/>
</dbReference>
<feature type="domain" description="VTT" evidence="9">
    <location>
        <begin position="32"/>
        <end position="159"/>
    </location>
</feature>
<evidence type="ECO:0000256" key="2">
    <source>
        <dbReference type="ARBA" id="ARBA00010792"/>
    </source>
</evidence>
<organism evidence="10 11">
    <name type="scientific">Corynebacterium provencense</name>
    <dbReference type="NCBI Taxonomy" id="1737425"/>
    <lineage>
        <taxon>Bacteria</taxon>
        <taxon>Bacillati</taxon>
        <taxon>Actinomycetota</taxon>
        <taxon>Actinomycetes</taxon>
        <taxon>Mycobacteriales</taxon>
        <taxon>Corynebacteriaceae</taxon>
        <taxon>Corynebacterium</taxon>
    </lineage>
</organism>
<gene>
    <name evidence="10" type="ORF">Csp1_14720</name>
</gene>
<evidence type="ECO:0000256" key="3">
    <source>
        <dbReference type="ARBA" id="ARBA00022475"/>
    </source>
</evidence>
<keyword evidence="6 7" id="KW-0472">Membrane</keyword>
<keyword evidence="4 7" id="KW-0812">Transmembrane</keyword>